<dbReference type="RefSeq" id="WP_093666661.1">
    <property type="nucleotide sequence ID" value="NZ_FOCF01000009.1"/>
</dbReference>
<reference evidence="3" key="1">
    <citation type="submission" date="2016-10" db="EMBL/GenBank/DDBJ databases">
        <authorList>
            <person name="Varghese N."/>
            <person name="Submissions S."/>
        </authorList>
    </citation>
    <scope>NUCLEOTIDE SEQUENCE [LARGE SCALE GENOMIC DNA]</scope>
    <source>
        <strain evidence="3">S6-262</strain>
    </source>
</reference>
<protein>
    <submittedName>
        <fullName evidence="2">AMP-binding enzyme</fullName>
    </submittedName>
</protein>
<evidence type="ECO:0000313" key="3">
    <source>
        <dbReference type="Proteomes" id="UP000199206"/>
    </source>
</evidence>
<dbReference type="STRING" id="1166340.SAMN05192583_3134"/>
<dbReference type="Gene3D" id="3.40.50.12780">
    <property type="entry name" value="N-terminal domain of ligase-like"/>
    <property type="match status" value="1"/>
</dbReference>
<evidence type="ECO:0000259" key="1">
    <source>
        <dbReference type="Pfam" id="PF00501"/>
    </source>
</evidence>
<feature type="domain" description="AMP-dependent synthetase/ligase" evidence="1">
    <location>
        <begin position="24"/>
        <end position="139"/>
    </location>
</feature>
<dbReference type="InterPro" id="IPR000873">
    <property type="entry name" value="AMP-dep_synth/lig_dom"/>
</dbReference>
<gene>
    <name evidence="2" type="ORF">SAMN05192583_3134</name>
</gene>
<accession>A0A1H8HX00</accession>
<sequence length="185" mass="19509">MDVPTGIVATERVEVAPGDGWFSRAVAPRHDDAPAQIAFTSGTTGTPKAILLSHRTSGDVTDRLIDIMALDRSIREYVGVPVTFSFGFGCIRAIAAAGGAAFLPERGFRVDELAAMLESGQINALSAVPTPLRVALAQAARRGRPGPAAPGDATTAAHLERAGNWTLTRAAVQNRVDLAQYQVYQ</sequence>
<keyword evidence="3" id="KW-1185">Reference proteome</keyword>
<dbReference type="Pfam" id="PF00501">
    <property type="entry name" value="AMP-binding"/>
    <property type="match status" value="1"/>
</dbReference>
<dbReference type="EMBL" id="FOCF01000009">
    <property type="protein sequence ID" value="SEN60719.1"/>
    <property type="molecule type" value="Genomic_DNA"/>
</dbReference>
<dbReference type="SUPFAM" id="SSF56801">
    <property type="entry name" value="Acetyl-CoA synthetase-like"/>
    <property type="match status" value="1"/>
</dbReference>
<dbReference type="OrthoDB" id="9803968at2"/>
<name>A0A1H8HX00_9SPHN</name>
<evidence type="ECO:0000313" key="2">
    <source>
        <dbReference type="EMBL" id="SEN60719.1"/>
    </source>
</evidence>
<organism evidence="2 3">
    <name type="scientific">Sphingomonas gellani</name>
    <dbReference type="NCBI Taxonomy" id="1166340"/>
    <lineage>
        <taxon>Bacteria</taxon>
        <taxon>Pseudomonadati</taxon>
        <taxon>Pseudomonadota</taxon>
        <taxon>Alphaproteobacteria</taxon>
        <taxon>Sphingomonadales</taxon>
        <taxon>Sphingomonadaceae</taxon>
        <taxon>Sphingomonas</taxon>
    </lineage>
</organism>
<proteinExistence type="predicted"/>
<dbReference type="Proteomes" id="UP000199206">
    <property type="component" value="Unassembled WGS sequence"/>
</dbReference>
<dbReference type="PROSITE" id="PS00455">
    <property type="entry name" value="AMP_BINDING"/>
    <property type="match status" value="1"/>
</dbReference>
<dbReference type="InterPro" id="IPR020845">
    <property type="entry name" value="AMP-binding_CS"/>
</dbReference>
<dbReference type="AlphaFoldDB" id="A0A1H8HX00"/>
<dbReference type="InterPro" id="IPR042099">
    <property type="entry name" value="ANL_N_sf"/>
</dbReference>